<gene>
    <name evidence="1" type="ORF">CTM88_06710</name>
</gene>
<comment type="caution">
    <text evidence="1">The sequence shown here is derived from an EMBL/GenBank/DDBJ whole genome shotgun (WGS) entry which is preliminary data.</text>
</comment>
<dbReference type="OrthoDB" id="5298532at2"/>
<dbReference type="InterPro" id="IPR010260">
    <property type="entry name" value="AlpA"/>
</dbReference>
<dbReference type="RefSeq" id="WP_065177245.1">
    <property type="nucleotide sequence ID" value="NZ_LZFA01000065.1"/>
</dbReference>
<protein>
    <submittedName>
        <fullName evidence="1">AlpA family phage regulatory protein</fullName>
    </submittedName>
</protein>
<dbReference type="Proteomes" id="UP000240254">
    <property type="component" value="Unassembled WGS sequence"/>
</dbReference>
<dbReference type="SUPFAM" id="SSF46955">
    <property type="entry name" value="Putative DNA-binding domain"/>
    <property type="match status" value="1"/>
</dbReference>
<sequence>MVHQKIITQAQLAVLLHRSKITIWRWIKDGVLPQPMRINGTVLGWHQEIIDEWLKSLNNSK</sequence>
<reference evidence="1 2" key="1">
    <citation type="submission" date="2018-03" db="EMBL/GenBank/DDBJ databases">
        <title>Whole genome sequencing of Histamine producing bacteria.</title>
        <authorList>
            <person name="Butler K."/>
        </authorList>
    </citation>
    <scope>NUCLEOTIDE SEQUENCE [LARGE SCALE GENOMIC DNA]</scope>
    <source>
        <strain evidence="1 2">BS2</strain>
    </source>
</reference>
<name>A0A2T3IMR8_9GAMM</name>
<dbReference type="AlphaFoldDB" id="A0A2T3IMR8"/>
<dbReference type="EMBL" id="PYMK01000006">
    <property type="protein sequence ID" value="PSU29637.1"/>
    <property type="molecule type" value="Genomic_DNA"/>
</dbReference>
<evidence type="ECO:0000313" key="1">
    <source>
        <dbReference type="EMBL" id="PSU29637.1"/>
    </source>
</evidence>
<dbReference type="Gene3D" id="1.10.238.160">
    <property type="match status" value="1"/>
</dbReference>
<organism evidence="1 2">
    <name type="scientific">Photobacterium aquimaris</name>
    <dbReference type="NCBI Taxonomy" id="512643"/>
    <lineage>
        <taxon>Bacteria</taxon>
        <taxon>Pseudomonadati</taxon>
        <taxon>Pseudomonadota</taxon>
        <taxon>Gammaproteobacteria</taxon>
        <taxon>Vibrionales</taxon>
        <taxon>Vibrionaceae</taxon>
        <taxon>Photobacterium</taxon>
    </lineage>
</organism>
<evidence type="ECO:0000313" key="2">
    <source>
        <dbReference type="Proteomes" id="UP000240254"/>
    </source>
</evidence>
<proteinExistence type="predicted"/>
<accession>A0A2T3IMR8</accession>
<dbReference type="Pfam" id="PF05930">
    <property type="entry name" value="Phage_AlpA"/>
    <property type="match status" value="1"/>
</dbReference>
<dbReference type="InterPro" id="IPR009061">
    <property type="entry name" value="DNA-bd_dom_put_sf"/>
</dbReference>